<evidence type="ECO:0000313" key="3">
    <source>
        <dbReference type="EMBL" id="OOC00679.1"/>
    </source>
</evidence>
<dbReference type="RefSeq" id="WP_005160404.1">
    <property type="nucleotide sequence ID" value="NZ_ANMG01000045.1"/>
</dbReference>
<comment type="caution">
    <text evidence="2">The sequence shown here is derived from an EMBL/GenBank/DDBJ whole genome shotgun (WGS) entry which is preliminary data.</text>
</comment>
<keyword evidence="1" id="KW-0472">Membrane</keyword>
<dbReference type="Proteomes" id="UP000014137">
    <property type="component" value="Unassembled WGS sequence"/>
</dbReference>
<dbReference type="OrthoDB" id="3638103at2"/>
<proteinExistence type="predicted"/>
<evidence type="ECO:0000313" key="4">
    <source>
        <dbReference type="Proteomes" id="UP000014137"/>
    </source>
</evidence>
<reference evidence="2 4" key="1">
    <citation type="submission" date="2012-10" db="EMBL/GenBank/DDBJ databases">
        <title>Genome assembly of Amycolatopsis azurea DSM 43854.</title>
        <authorList>
            <person name="Khatri I."/>
            <person name="Kaur I."/>
            <person name="Subramanian S."/>
            <person name="Mayilraj S."/>
        </authorList>
    </citation>
    <scope>NUCLEOTIDE SEQUENCE [LARGE SCALE GENOMIC DNA]</scope>
    <source>
        <strain evidence="2 4">DSM 43854</strain>
    </source>
</reference>
<gene>
    <name evidence="3" type="ORF">B0293_41700</name>
    <name evidence="2" type="ORF">C791_4748</name>
</gene>
<dbReference type="AlphaFoldDB" id="M2QFK5"/>
<dbReference type="PATRIC" id="fig|1238180.3.peg.4791"/>
<keyword evidence="1" id="KW-1133">Transmembrane helix</keyword>
<evidence type="ECO:0000313" key="5">
    <source>
        <dbReference type="Proteomes" id="UP000188551"/>
    </source>
</evidence>
<name>M2QFK5_9PSEU</name>
<evidence type="ECO:0000256" key="1">
    <source>
        <dbReference type="SAM" id="Phobius"/>
    </source>
</evidence>
<keyword evidence="1" id="KW-0812">Transmembrane</keyword>
<accession>M2QFK5</accession>
<dbReference type="EMBL" id="ANMG01000045">
    <property type="protein sequence ID" value="EMD25501.1"/>
    <property type="molecule type" value="Genomic_DNA"/>
</dbReference>
<dbReference type="Proteomes" id="UP000188551">
    <property type="component" value="Unassembled WGS sequence"/>
</dbReference>
<reference evidence="3 5" key="2">
    <citation type="submission" date="2017-02" db="EMBL/GenBank/DDBJ databases">
        <title>Amycolatopsis azurea DSM 43854 draft genome.</title>
        <authorList>
            <person name="Mayilraj S."/>
        </authorList>
    </citation>
    <scope>NUCLEOTIDE SEQUENCE [LARGE SCALE GENOMIC DNA]</scope>
    <source>
        <strain evidence="3 5">DSM 43854</strain>
    </source>
</reference>
<dbReference type="EMBL" id="MUXN01000038">
    <property type="protein sequence ID" value="OOC00679.1"/>
    <property type="molecule type" value="Genomic_DNA"/>
</dbReference>
<keyword evidence="5" id="KW-1185">Reference proteome</keyword>
<evidence type="ECO:0000313" key="2">
    <source>
        <dbReference type="EMBL" id="EMD25501.1"/>
    </source>
</evidence>
<protein>
    <submittedName>
        <fullName evidence="2">Uncharacterized protein</fullName>
    </submittedName>
</protein>
<feature type="transmembrane region" description="Helical" evidence="1">
    <location>
        <begin position="38"/>
        <end position="58"/>
    </location>
</feature>
<sequence length="255" mass="26780">MDELENRLRGIKLAEPPLGFDPDEVAGTAAKKVRNRRAVVSTGVATLAVIAAAVVFVAPGENGASLAPAAASSSQQPKPKDDLQHLKDVVPQVITGAKNIEVKDFVGGHGDLKTAEIKYTDAAGRPRGVNLTIAGPASTKEGYPREDRCNPEKVADGIGPDRKPMRCVELPRPDGNFVVISETASKSVDMDGDVIVGQGFSTGKPVTRNAIAFRPGGGSVNIFDLGTLDDAPRESPSLTDQQLLALILDPAFVPR</sequence>
<organism evidence="2 4">
    <name type="scientific">Amycolatopsis azurea DSM 43854</name>
    <dbReference type="NCBI Taxonomy" id="1238180"/>
    <lineage>
        <taxon>Bacteria</taxon>
        <taxon>Bacillati</taxon>
        <taxon>Actinomycetota</taxon>
        <taxon>Actinomycetes</taxon>
        <taxon>Pseudonocardiales</taxon>
        <taxon>Pseudonocardiaceae</taxon>
        <taxon>Amycolatopsis</taxon>
    </lineage>
</organism>